<evidence type="ECO:0000313" key="1">
    <source>
        <dbReference type="EMBL" id="MQL80605.1"/>
    </source>
</evidence>
<dbReference type="OrthoDB" id="914170at2759"/>
<dbReference type="Proteomes" id="UP000652761">
    <property type="component" value="Unassembled WGS sequence"/>
</dbReference>
<feature type="non-terminal residue" evidence="1">
    <location>
        <position position="198"/>
    </location>
</feature>
<comment type="caution">
    <text evidence="1">The sequence shown here is derived from an EMBL/GenBank/DDBJ whole genome shotgun (WGS) entry which is preliminary data.</text>
</comment>
<proteinExistence type="predicted"/>
<reference evidence="1" key="1">
    <citation type="submission" date="2017-07" db="EMBL/GenBank/DDBJ databases">
        <title>Taro Niue Genome Assembly and Annotation.</title>
        <authorList>
            <person name="Atibalentja N."/>
            <person name="Keating K."/>
            <person name="Fields C.J."/>
        </authorList>
    </citation>
    <scope>NUCLEOTIDE SEQUENCE</scope>
    <source>
        <strain evidence="1">Niue_2</strain>
        <tissue evidence="1">Leaf</tissue>
    </source>
</reference>
<accession>A0A843UAU6</accession>
<gene>
    <name evidence="1" type="ORF">Taro_013064</name>
</gene>
<dbReference type="PANTHER" id="PTHR47723">
    <property type="entry name" value="OS05G0353850 PROTEIN"/>
    <property type="match status" value="1"/>
</dbReference>
<sequence>MLRRGPSDHCLLALSYVDSVSGSSHFVFQEMWTSHDTFMGVVSEVWNANSDSIINPLLRLSVKLKEVKKALKLWNKEVWKFRCTARMEGITISLDTIKNKILLNGRKVLDCLKFNRPISFSQALILKDFNVKAEIRARAPIIVRWNPPVNNYSLNADGACKGNPGICGGGGCFRDHNGDFVCDFAFFLWHWKQSYGRD</sequence>
<name>A0A843UAU6_COLES</name>
<organism evidence="1 2">
    <name type="scientific">Colocasia esculenta</name>
    <name type="common">Wild taro</name>
    <name type="synonym">Arum esculentum</name>
    <dbReference type="NCBI Taxonomy" id="4460"/>
    <lineage>
        <taxon>Eukaryota</taxon>
        <taxon>Viridiplantae</taxon>
        <taxon>Streptophyta</taxon>
        <taxon>Embryophyta</taxon>
        <taxon>Tracheophyta</taxon>
        <taxon>Spermatophyta</taxon>
        <taxon>Magnoliopsida</taxon>
        <taxon>Liliopsida</taxon>
        <taxon>Araceae</taxon>
        <taxon>Aroideae</taxon>
        <taxon>Colocasieae</taxon>
        <taxon>Colocasia</taxon>
    </lineage>
</organism>
<protein>
    <submittedName>
        <fullName evidence="1">Uncharacterized protein</fullName>
    </submittedName>
</protein>
<keyword evidence="2" id="KW-1185">Reference proteome</keyword>
<dbReference type="InterPro" id="IPR053151">
    <property type="entry name" value="RNase_H-like"/>
</dbReference>
<evidence type="ECO:0000313" key="2">
    <source>
        <dbReference type="Proteomes" id="UP000652761"/>
    </source>
</evidence>
<dbReference type="AlphaFoldDB" id="A0A843UAU6"/>
<dbReference type="PANTHER" id="PTHR47723:SF19">
    <property type="entry name" value="POLYNUCLEOTIDYL TRANSFERASE, RIBONUCLEASE H-LIKE SUPERFAMILY PROTEIN"/>
    <property type="match status" value="1"/>
</dbReference>
<dbReference type="EMBL" id="NMUH01000517">
    <property type="protein sequence ID" value="MQL80605.1"/>
    <property type="molecule type" value="Genomic_DNA"/>
</dbReference>